<evidence type="ECO:0000313" key="1">
    <source>
        <dbReference type="EMBL" id="KAJ3492338.1"/>
    </source>
</evidence>
<dbReference type="EMBL" id="JANAWD010000001">
    <property type="protein sequence ID" value="KAJ3492338.1"/>
    <property type="molecule type" value="Genomic_DNA"/>
</dbReference>
<name>A0AAD5YIU3_9APHY</name>
<organism evidence="1 2">
    <name type="scientific">Meripilus lineatus</name>
    <dbReference type="NCBI Taxonomy" id="2056292"/>
    <lineage>
        <taxon>Eukaryota</taxon>
        <taxon>Fungi</taxon>
        <taxon>Dikarya</taxon>
        <taxon>Basidiomycota</taxon>
        <taxon>Agaricomycotina</taxon>
        <taxon>Agaricomycetes</taxon>
        <taxon>Polyporales</taxon>
        <taxon>Meripilaceae</taxon>
        <taxon>Meripilus</taxon>
    </lineage>
</organism>
<gene>
    <name evidence="1" type="ORF">NLI96_g56</name>
</gene>
<reference evidence="1" key="1">
    <citation type="submission" date="2022-07" db="EMBL/GenBank/DDBJ databases">
        <title>Genome Sequence of Physisporinus lineatus.</title>
        <authorList>
            <person name="Buettner E."/>
        </authorList>
    </citation>
    <scope>NUCLEOTIDE SEQUENCE</scope>
    <source>
        <strain evidence="1">VT162</strain>
    </source>
</reference>
<protein>
    <submittedName>
        <fullName evidence="1">Uncharacterized protein</fullName>
    </submittedName>
</protein>
<proteinExistence type="predicted"/>
<dbReference type="AlphaFoldDB" id="A0AAD5YIU3"/>
<evidence type="ECO:0000313" key="2">
    <source>
        <dbReference type="Proteomes" id="UP001212997"/>
    </source>
</evidence>
<sequence length="132" mass="14832">MADLSAHDPGMLNGQRILYDAKNIGPEDEIFVLSLPALHRVCDPGHVGAINRTNRHRTHFYPIAFEFLTKELCDQIGDPVQGRTELQYYREHEGARHEHGDSQGRSDPPVEQYAGHVEITMTRPEASVSIST</sequence>
<accession>A0AAD5YIU3</accession>
<keyword evidence="2" id="KW-1185">Reference proteome</keyword>
<dbReference type="Proteomes" id="UP001212997">
    <property type="component" value="Unassembled WGS sequence"/>
</dbReference>
<comment type="caution">
    <text evidence="1">The sequence shown here is derived from an EMBL/GenBank/DDBJ whole genome shotgun (WGS) entry which is preliminary data.</text>
</comment>